<evidence type="ECO:0000313" key="2">
    <source>
        <dbReference type="Proteomes" id="UP000225161"/>
    </source>
</evidence>
<sequence>MADGGAVAGPGPADDDSVAAMLSPGATVWTGLPVTCTSCHNAGMPVMGQDGWQLPVHGRVQQEFPFGIVTCPGSMTPVTAMQTPQAMTDRIEQHVVDAMPPRINEEYGTP</sequence>
<gene>
    <name evidence="1" type="primary">66</name>
    <name evidence="1" type="ORF">SEA_ALANGRANT_66</name>
</gene>
<name>A0A0F6WEL1_9CAUD</name>
<organism evidence="1 2">
    <name type="scientific">Mycobacterium phage AlanGrant</name>
    <dbReference type="NCBI Taxonomy" id="1647307"/>
    <lineage>
        <taxon>Viruses</taxon>
        <taxon>Duplodnaviria</taxon>
        <taxon>Heunggongvirae</taxon>
        <taxon>Uroviricota</taxon>
        <taxon>Caudoviricetes</taxon>
        <taxon>Bclasvirinae</taxon>
        <taxon>Coopervirus</taxon>
        <taxon>Coopervirus vincenzo</taxon>
    </lineage>
</organism>
<reference evidence="1 2" key="1">
    <citation type="journal article" date="2015" name="Genome Announc.">
        <title>Genome Sequences of Mycobacteriophages AlanGrant, Baee, Corofin, OrangeOswald, and Vincenzo, New Members of Cluster B.</title>
        <authorList>
            <person name="Pope W.H."/>
            <person name="Carbonara M.E."/>
            <person name="Cioffi H.M."/>
            <person name="Cruz T."/>
            <person name="Dang B.Q."/>
            <person name="Doyle A.N."/>
            <person name="Fan O.H."/>
            <person name="Gallagher M."/>
            <person name="Gentile G.M."/>
            <person name="German B.A."/>
            <person name="Farrell M.E."/>
            <person name="Gerwig M."/>
            <person name="Hunter K.L."/>
            <person name="Lefever V.E."/>
            <person name="Marfisi N.A."/>
            <person name="McDonnell J.E."/>
            <person name="Monga J.K."/>
            <person name="Quiroz K.G."/>
            <person name="Pong A.C."/>
            <person name="Rimple P.A."/>
            <person name="Situ M."/>
            <person name="Sohnen P.C."/>
            <person name="Stockinger A.N."/>
            <person name="Thompson P.K."/>
            <person name="Torchio N.M."/>
            <person name="Toner C.L."/>
            <person name="Ulbrich M.C."/>
            <person name="Vohra N.I."/>
            <person name="Zakir A."/>
            <person name="Adkins N.L."/>
            <person name="Brown B.R."/>
            <person name="Churilla B.M."/>
            <person name="Kramer Z.J."/>
            <person name="Lapin J.S."/>
            <person name="Montgomery M.T."/>
            <person name="Prout A.K."/>
            <person name="Grubb S.R."/>
            <person name="Warner M.H."/>
            <person name="Bowman C.A."/>
            <person name="Russell D.A."/>
            <person name="Hatfull G.F."/>
        </authorList>
    </citation>
    <scope>NUCLEOTIDE SEQUENCE [LARGE SCALE GENOMIC DNA]</scope>
</reference>
<accession>A0A0F6WEL1</accession>
<dbReference type="Proteomes" id="UP000225161">
    <property type="component" value="Genome"/>
</dbReference>
<protein>
    <submittedName>
        <fullName evidence="1">Uncharacterized protein</fullName>
    </submittedName>
</protein>
<proteinExistence type="predicted"/>
<dbReference type="EMBL" id="KR080200">
    <property type="protein sequence ID" value="AKF14731.1"/>
    <property type="molecule type" value="Genomic_DNA"/>
</dbReference>
<evidence type="ECO:0000313" key="1">
    <source>
        <dbReference type="EMBL" id="AKF14731.1"/>
    </source>
</evidence>